<organism evidence="1 2">
    <name type="scientific">Caballeronia glathei</name>
    <dbReference type="NCBI Taxonomy" id="60547"/>
    <lineage>
        <taxon>Bacteria</taxon>
        <taxon>Pseudomonadati</taxon>
        <taxon>Pseudomonadota</taxon>
        <taxon>Betaproteobacteria</taxon>
        <taxon>Burkholderiales</taxon>
        <taxon>Burkholderiaceae</taxon>
        <taxon>Caballeronia</taxon>
    </lineage>
</organism>
<dbReference type="SUPFAM" id="SSF53254">
    <property type="entry name" value="Phosphoglycerate mutase-like"/>
    <property type="match status" value="1"/>
</dbReference>
<dbReference type="CDD" id="cd07040">
    <property type="entry name" value="HP"/>
    <property type="match status" value="1"/>
</dbReference>
<keyword evidence="2" id="KW-1185">Reference proteome</keyword>
<accession>A0A069PJ00</accession>
<dbReference type="InterPro" id="IPR013078">
    <property type="entry name" value="His_Pase_superF_clade-1"/>
</dbReference>
<proteinExistence type="predicted"/>
<sequence length="177" mass="19008">MFLLLFVCGVARADVDPLDVLREPGAVGVMRHARAPGTGDPPGFRPGDCPTQRNLDAAGREEARAFGDMLRARGIRAEVFSSEWCRTRDTAALLGLGPVTPLPALNSFFDDRSQSAAQTAAVRRFIAGWRGPTLILVTHQVNITALTGMHPGDGEMIVLRRSPDGLVVAGRISPPKR</sequence>
<gene>
    <name evidence="1" type="ORF">BG61_23555</name>
</gene>
<comment type="caution">
    <text evidence="1">The sequence shown here is derived from an EMBL/GenBank/DDBJ whole genome shotgun (WGS) entry which is preliminary data.</text>
</comment>
<evidence type="ECO:0000313" key="1">
    <source>
        <dbReference type="EMBL" id="KDR40668.1"/>
    </source>
</evidence>
<dbReference type="InterPro" id="IPR029033">
    <property type="entry name" value="His_PPase_superfam"/>
</dbReference>
<dbReference type="Gene3D" id="3.40.50.1240">
    <property type="entry name" value="Phosphoglycerate mutase-like"/>
    <property type="match status" value="1"/>
</dbReference>
<dbReference type="Pfam" id="PF00300">
    <property type="entry name" value="His_Phos_1"/>
    <property type="match status" value="1"/>
</dbReference>
<protein>
    <submittedName>
        <fullName evidence="1">Phosphohistidine phosphatase</fullName>
    </submittedName>
</protein>
<dbReference type="Proteomes" id="UP000027466">
    <property type="component" value="Unassembled WGS sequence"/>
</dbReference>
<name>A0A069PJ00_9BURK</name>
<dbReference type="AlphaFoldDB" id="A0A069PJ00"/>
<reference evidence="1 2" key="1">
    <citation type="submission" date="2014-03" db="EMBL/GenBank/DDBJ databases">
        <title>Draft Genome Sequences of Four Burkholderia Strains.</title>
        <authorList>
            <person name="Liu X.Y."/>
            <person name="Li C.X."/>
            <person name="Xu J.H."/>
        </authorList>
    </citation>
    <scope>NUCLEOTIDE SEQUENCE [LARGE SCALE GENOMIC DNA]</scope>
    <source>
        <strain evidence="1 2">DSM 50014</strain>
    </source>
</reference>
<dbReference type="EMBL" id="JFHC01000037">
    <property type="protein sequence ID" value="KDR40668.1"/>
    <property type="molecule type" value="Genomic_DNA"/>
</dbReference>
<dbReference type="STRING" id="60547.GCA_000751215_01716"/>
<evidence type="ECO:0000313" key="2">
    <source>
        <dbReference type="Proteomes" id="UP000027466"/>
    </source>
</evidence>